<dbReference type="EMBL" id="JACIIU010000036">
    <property type="protein sequence ID" value="MBB6262508.1"/>
    <property type="molecule type" value="Genomic_DNA"/>
</dbReference>
<proteinExistence type="predicted"/>
<evidence type="ECO:0000259" key="2">
    <source>
        <dbReference type="Pfam" id="PF11972"/>
    </source>
</evidence>
<reference evidence="3 4" key="1">
    <citation type="submission" date="2020-08" db="EMBL/GenBank/DDBJ databases">
        <title>Genomic Encyclopedia of Type Strains, Phase IV (KMG-IV): sequencing the most valuable type-strain genomes for metagenomic binning, comparative biology and taxonomic classification.</title>
        <authorList>
            <person name="Goeker M."/>
        </authorList>
    </citation>
    <scope>NUCLEOTIDE SEQUENCE [LARGE SCALE GENOMIC DNA]</scope>
    <source>
        <strain evidence="3 4">DSM 22336</strain>
    </source>
</reference>
<protein>
    <recommendedName>
        <fullName evidence="5">DUF1612 domain-containing protein</fullName>
    </recommendedName>
</protein>
<keyword evidence="4" id="KW-1185">Reference proteome</keyword>
<dbReference type="RefSeq" id="WP_184224738.1">
    <property type="nucleotide sequence ID" value="NZ_JACIIU010000036.1"/>
</dbReference>
<gene>
    <name evidence="3" type="ORF">FHS77_003083</name>
</gene>
<dbReference type="InterPro" id="IPR048017">
    <property type="entry name" value="Y4cF-like"/>
</dbReference>
<organism evidence="3 4">
    <name type="scientific">Paenochrobactrum gallinarii</name>
    <dbReference type="NCBI Taxonomy" id="643673"/>
    <lineage>
        <taxon>Bacteria</taxon>
        <taxon>Pseudomonadati</taxon>
        <taxon>Pseudomonadota</taxon>
        <taxon>Alphaproteobacteria</taxon>
        <taxon>Hyphomicrobiales</taxon>
        <taxon>Brucellaceae</taxon>
        <taxon>Paenochrobactrum</taxon>
    </lineage>
</organism>
<accession>A0A841M8P1</accession>
<name>A0A841M8P1_9HYPH</name>
<evidence type="ECO:0000313" key="4">
    <source>
        <dbReference type="Proteomes" id="UP000555393"/>
    </source>
</evidence>
<dbReference type="InterPro" id="IPR011670">
    <property type="entry name" value="DUF1612"/>
</dbReference>
<sequence length="374" mass="42012">MCYDINNLPLEALLSAIARAEDKLARLDEIIRSSPVGEGLIERGHFFDAVASMRIQGELVHVEDLVLHDAFMDVRAPTHELTIAHTILRARRRIALNEPSWAMSDNCIAALTGNNQRDEELLEEPGLPFAEDVENDRLVGDEADPLLIEMARMDAILDRSKHLIEGHTIGRILQASNRDPLIVGDLLLRDPNWDEEDRLSQWKQTIKKIEDLPATLGAALAYDAWESLEPMQRQHWVGSLLMSGYLRSKGKVASHLFCFNMGLKTIQRERRRSQNQTVRLLAMLDAMTAAAETGMKEIIRLKQAHEQMQRRLSGRRSSSSLPIVIDLILSRPIVSTAMVAKAAKLTSRGALNLINELGVRELTGRGRYKAWGVI</sequence>
<comment type="caution">
    <text evidence="3">The sequence shown here is derived from an EMBL/GenBank/DDBJ whole genome shotgun (WGS) entry which is preliminary data.</text>
</comment>
<dbReference type="InterPro" id="IPR021068">
    <property type="entry name" value="HTH_DNA-bd"/>
</dbReference>
<feature type="domain" description="HTH DNA binding" evidence="2">
    <location>
        <begin position="321"/>
        <end position="374"/>
    </location>
</feature>
<dbReference type="AlphaFoldDB" id="A0A841M8P1"/>
<feature type="domain" description="DUF1612" evidence="1">
    <location>
        <begin position="187"/>
        <end position="312"/>
    </location>
</feature>
<evidence type="ECO:0008006" key="5">
    <source>
        <dbReference type="Google" id="ProtNLM"/>
    </source>
</evidence>
<dbReference type="Pfam" id="PF11972">
    <property type="entry name" value="HTH_13"/>
    <property type="match status" value="1"/>
</dbReference>
<dbReference type="Proteomes" id="UP000555393">
    <property type="component" value="Unassembled WGS sequence"/>
</dbReference>
<dbReference type="NCBIfam" id="NF040876">
    <property type="entry name" value="RHE_PE00001_fam"/>
    <property type="match status" value="1"/>
</dbReference>
<evidence type="ECO:0000259" key="1">
    <source>
        <dbReference type="Pfam" id="PF07756"/>
    </source>
</evidence>
<dbReference type="Pfam" id="PF07756">
    <property type="entry name" value="DUF1612"/>
    <property type="match status" value="1"/>
</dbReference>
<evidence type="ECO:0000313" key="3">
    <source>
        <dbReference type="EMBL" id="MBB6262508.1"/>
    </source>
</evidence>